<dbReference type="EMBL" id="AMQM01002788">
    <property type="status" value="NOT_ANNOTATED_CDS"/>
    <property type="molecule type" value="Genomic_DNA"/>
</dbReference>
<dbReference type="OMA" id="DPACVEM"/>
<evidence type="ECO:0000313" key="8">
    <source>
        <dbReference type="EnsemblMetazoa" id="HelroP132012"/>
    </source>
</evidence>
<dbReference type="PROSITE" id="PS50102">
    <property type="entry name" value="RRM"/>
    <property type="match status" value="2"/>
</dbReference>
<dbReference type="InParanoid" id="T1EHX0"/>
<protein>
    <recommendedName>
        <fullName evidence="6">RRM domain-containing protein</fullName>
    </recommendedName>
</protein>
<keyword evidence="2" id="KW-0963">Cytoplasm</keyword>
<dbReference type="Gene3D" id="3.30.70.330">
    <property type="match status" value="2"/>
</dbReference>
<name>T1EHX0_HELRO</name>
<feature type="domain" description="RRM" evidence="6">
    <location>
        <begin position="99"/>
        <end position="169"/>
    </location>
</feature>
<reference evidence="8" key="3">
    <citation type="submission" date="2015-06" db="UniProtKB">
        <authorList>
            <consortium name="EnsemblMetazoa"/>
        </authorList>
    </citation>
    <scope>IDENTIFICATION</scope>
</reference>
<dbReference type="STRING" id="6412.T1EHX0"/>
<dbReference type="OrthoDB" id="1875751at2759"/>
<sequence length="169" mass="18980">IKFHTHRKVFVGGLSWSTNNGSMLKYFSRYGEVIDCVVMKNPGTGKSRGFGFVTFKDPACVEMVLSSKCHILDGRQIDPKACNPRSMNKGSKSLENSKKKIFIGGLPVNVTEEQLADHFNQYGPVTEVVIMLDQQKLRSRGFGFITFESEECVDKVVQDHFIQINGKQV</sequence>
<dbReference type="KEGG" id="hro:HELRODRAFT_132012"/>
<comment type="subcellular location">
    <subcellularLocation>
        <location evidence="1">Cytoplasm</location>
    </subcellularLocation>
</comment>
<proteinExistence type="predicted"/>
<dbReference type="eggNOG" id="KOG4205">
    <property type="taxonomic scope" value="Eukaryota"/>
</dbReference>
<reference evidence="9" key="1">
    <citation type="submission" date="2012-12" db="EMBL/GenBank/DDBJ databases">
        <authorList>
            <person name="Hellsten U."/>
            <person name="Grimwood J."/>
            <person name="Chapman J.A."/>
            <person name="Shapiro H."/>
            <person name="Aerts A."/>
            <person name="Otillar R.P."/>
            <person name="Terry A.Y."/>
            <person name="Boore J.L."/>
            <person name="Simakov O."/>
            <person name="Marletaz F."/>
            <person name="Cho S.-J."/>
            <person name="Edsinger-Gonzales E."/>
            <person name="Havlak P."/>
            <person name="Kuo D.-H."/>
            <person name="Larsson T."/>
            <person name="Lv J."/>
            <person name="Arendt D."/>
            <person name="Savage R."/>
            <person name="Osoegawa K."/>
            <person name="de Jong P."/>
            <person name="Lindberg D.R."/>
            <person name="Seaver E.C."/>
            <person name="Weisblat D.A."/>
            <person name="Putnam N.H."/>
            <person name="Grigoriev I.V."/>
            <person name="Rokhsar D.S."/>
        </authorList>
    </citation>
    <scope>NUCLEOTIDE SEQUENCE</scope>
</reference>
<organism evidence="8 9">
    <name type="scientific">Helobdella robusta</name>
    <name type="common">Californian leech</name>
    <dbReference type="NCBI Taxonomy" id="6412"/>
    <lineage>
        <taxon>Eukaryota</taxon>
        <taxon>Metazoa</taxon>
        <taxon>Spiralia</taxon>
        <taxon>Lophotrochozoa</taxon>
        <taxon>Annelida</taxon>
        <taxon>Clitellata</taxon>
        <taxon>Hirudinea</taxon>
        <taxon>Rhynchobdellida</taxon>
        <taxon>Glossiphoniidae</taxon>
        <taxon>Helobdella</taxon>
    </lineage>
</organism>
<keyword evidence="9" id="KW-1185">Reference proteome</keyword>
<dbReference type="GO" id="GO:0010468">
    <property type="term" value="P:regulation of gene expression"/>
    <property type="evidence" value="ECO:0000318"/>
    <property type="project" value="GO_Central"/>
</dbReference>
<evidence type="ECO:0000313" key="9">
    <source>
        <dbReference type="Proteomes" id="UP000015101"/>
    </source>
</evidence>
<dbReference type="InterPro" id="IPR035979">
    <property type="entry name" value="RBD_domain_sf"/>
</dbReference>
<evidence type="ECO:0000313" key="7">
    <source>
        <dbReference type="EMBL" id="ESO10971.1"/>
    </source>
</evidence>
<dbReference type="Pfam" id="PF00076">
    <property type="entry name" value="RRM_1"/>
    <property type="match status" value="2"/>
</dbReference>
<dbReference type="GO" id="GO:0000785">
    <property type="term" value="C:chromatin"/>
    <property type="evidence" value="ECO:0000318"/>
    <property type="project" value="GO_Central"/>
</dbReference>
<dbReference type="InterPro" id="IPR000504">
    <property type="entry name" value="RRM_dom"/>
</dbReference>
<dbReference type="PANTHER" id="PTHR48032:SF18">
    <property type="entry name" value="RRM DOMAIN-CONTAINING PROTEIN"/>
    <property type="match status" value="1"/>
</dbReference>
<keyword evidence="4 5" id="KW-0694">RNA-binding</keyword>
<dbReference type="FunCoup" id="T1EHX0">
    <property type="interactions" value="93"/>
</dbReference>
<dbReference type="PANTHER" id="PTHR48032">
    <property type="entry name" value="RNA-BINDING PROTEIN MUSASHI HOMOLOG RBP6"/>
    <property type="match status" value="1"/>
</dbReference>
<evidence type="ECO:0000256" key="5">
    <source>
        <dbReference type="PROSITE-ProRule" id="PRU00176"/>
    </source>
</evidence>
<dbReference type="EnsemblMetazoa" id="HelroT132012">
    <property type="protein sequence ID" value="HelroP132012"/>
    <property type="gene ID" value="HelroG132012"/>
</dbReference>
<evidence type="ECO:0000256" key="4">
    <source>
        <dbReference type="ARBA" id="ARBA00022884"/>
    </source>
</evidence>
<evidence type="ECO:0000256" key="3">
    <source>
        <dbReference type="ARBA" id="ARBA00022737"/>
    </source>
</evidence>
<dbReference type="FunFam" id="3.30.70.330:FF:000025">
    <property type="entry name" value="RNA-binding protein Musashi homolog 2 isoform X1"/>
    <property type="match status" value="1"/>
</dbReference>
<dbReference type="CTD" id="20196170"/>
<dbReference type="HOGENOM" id="CLU_012062_1_5_1"/>
<dbReference type="SUPFAM" id="SSF54928">
    <property type="entry name" value="RNA-binding domain, RBD"/>
    <property type="match status" value="2"/>
</dbReference>
<dbReference type="SMART" id="SM00360">
    <property type="entry name" value="RRM"/>
    <property type="match status" value="2"/>
</dbReference>
<dbReference type="InterPro" id="IPR012677">
    <property type="entry name" value="Nucleotide-bd_a/b_plait_sf"/>
</dbReference>
<gene>
    <name evidence="8" type="primary">20196170</name>
    <name evidence="7" type="ORF">HELRODRAFT_132012</name>
</gene>
<keyword evidence="3" id="KW-0677">Repeat</keyword>
<evidence type="ECO:0000259" key="6">
    <source>
        <dbReference type="PROSITE" id="PS50102"/>
    </source>
</evidence>
<dbReference type="GeneID" id="20196170"/>
<dbReference type="GO" id="GO:0003723">
    <property type="term" value="F:RNA binding"/>
    <property type="evidence" value="ECO:0000318"/>
    <property type="project" value="GO_Central"/>
</dbReference>
<dbReference type="EMBL" id="AMQM01002789">
    <property type="status" value="NOT_ANNOTATED_CDS"/>
    <property type="molecule type" value="Genomic_DNA"/>
</dbReference>
<dbReference type="AlphaFoldDB" id="T1EHX0"/>
<dbReference type="RefSeq" id="XP_009011240.1">
    <property type="nucleotide sequence ID" value="XM_009012992.1"/>
</dbReference>
<dbReference type="Proteomes" id="UP000015101">
    <property type="component" value="Unassembled WGS sequence"/>
</dbReference>
<dbReference type="GO" id="GO:0005654">
    <property type="term" value="C:nucleoplasm"/>
    <property type="evidence" value="ECO:0000318"/>
    <property type="project" value="GO_Central"/>
</dbReference>
<evidence type="ECO:0000256" key="1">
    <source>
        <dbReference type="ARBA" id="ARBA00004496"/>
    </source>
</evidence>
<dbReference type="FunFam" id="3.30.70.330:FF:002026">
    <property type="match status" value="1"/>
</dbReference>
<dbReference type="CDD" id="cd12325">
    <property type="entry name" value="RRM1_hnRNPA_hnRNPD_like"/>
    <property type="match status" value="1"/>
</dbReference>
<feature type="domain" description="RRM" evidence="6">
    <location>
        <begin position="7"/>
        <end position="87"/>
    </location>
</feature>
<dbReference type="EMBL" id="KB095858">
    <property type="protein sequence ID" value="ESO10971.1"/>
    <property type="molecule type" value="Genomic_DNA"/>
</dbReference>
<evidence type="ECO:0000256" key="2">
    <source>
        <dbReference type="ARBA" id="ARBA00022490"/>
    </source>
</evidence>
<dbReference type="GO" id="GO:0005737">
    <property type="term" value="C:cytoplasm"/>
    <property type="evidence" value="ECO:0007669"/>
    <property type="project" value="UniProtKB-SubCell"/>
</dbReference>
<reference evidence="7 9" key="2">
    <citation type="journal article" date="2013" name="Nature">
        <title>Insights into bilaterian evolution from three spiralian genomes.</title>
        <authorList>
            <person name="Simakov O."/>
            <person name="Marletaz F."/>
            <person name="Cho S.J."/>
            <person name="Edsinger-Gonzales E."/>
            <person name="Havlak P."/>
            <person name="Hellsten U."/>
            <person name="Kuo D.H."/>
            <person name="Larsson T."/>
            <person name="Lv J."/>
            <person name="Arendt D."/>
            <person name="Savage R."/>
            <person name="Osoegawa K."/>
            <person name="de Jong P."/>
            <person name="Grimwood J."/>
            <person name="Chapman J.A."/>
            <person name="Shapiro H."/>
            <person name="Aerts A."/>
            <person name="Otillar R.P."/>
            <person name="Terry A.Y."/>
            <person name="Boore J.L."/>
            <person name="Grigoriev I.V."/>
            <person name="Lindberg D.R."/>
            <person name="Seaver E.C."/>
            <person name="Weisblat D.A."/>
            <person name="Putnam N.H."/>
            <person name="Rokhsar D.S."/>
        </authorList>
    </citation>
    <scope>NUCLEOTIDE SEQUENCE</scope>
</reference>
<accession>T1EHX0</accession>